<reference evidence="9 10" key="1">
    <citation type="submission" date="2016-10" db="EMBL/GenBank/DDBJ databases">
        <authorList>
            <person name="de Groot N.N."/>
        </authorList>
    </citation>
    <scope>NUCLEOTIDE SEQUENCE [LARGE SCALE GENOMIC DNA]</scope>
    <source>
        <strain evidence="9 10">WG14</strain>
    </source>
</reference>
<keyword evidence="4 7" id="KW-0812">Transmembrane</keyword>
<evidence type="ECO:0000256" key="4">
    <source>
        <dbReference type="ARBA" id="ARBA00022692"/>
    </source>
</evidence>
<comment type="subcellular location">
    <subcellularLocation>
        <location evidence="1 7">Cell membrane</location>
        <topology evidence="1 7">Multi-pass membrane protein</topology>
    </subcellularLocation>
</comment>
<dbReference type="GO" id="GO:0005886">
    <property type="term" value="C:plasma membrane"/>
    <property type="evidence" value="ECO:0007669"/>
    <property type="project" value="UniProtKB-SubCell"/>
</dbReference>
<dbReference type="Proteomes" id="UP000199322">
    <property type="component" value="Unassembled WGS sequence"/>
</dbReference>
<dbReference type="AlphaFoldDB" id="A0A1G6IAE0"/>
<feature type="transmembrane region" description="Helical" evidence="7">
    <location>
        <begin position="405"/>
        <end position="429"/>
    </location>
</feature>
<evidence type="ECO:0000256" key="2">
    <source>
        <dbReference type="ARBA" id="ARBA00022448"/>
    </source>
</evidence>
<feature type="transmembrane region" description="Helical" evidence="7">
    <location>
        <begin position="240"/>
        <end position="264"/>
    </location>
</feature>
<dbReference type="PROSITE" id="PS50928">
    <property type="entry name" value="ABC_TM1"/>
    <property type="match status" value="1"/>
</dbReference>
<evidence type="ECO:0000256" key="5">
    <source>
        <dbReference type="ARBA" id="ARBA00022989"/>
    </source>
</evidence>
<keyword evidence="2 7" id="KW-0813">Transport</keyword>
<evidence type="ECO:0000313" key="10">
    <source>
        <dbReference type="Proteomes" id="UP000199322"/>
    </source>
</evidence>
<evidence type="ECO:0000256" key="3">
    <source>
        <dbReference type="ARBA" id="ARBA00022475"/>
    </source>
</evidence>
<evidence type="ECO:0000259" key="8">
    <source>
        <dbReference type="PROSITE" id="PS50928"/>
    </source>
</evidence>
<keyword evidence="10" id="KW-1185">Reference proteome</keyword>
<dbReference type="InterPro" id="IPR000515">
    <property type="entry name" value="MetI-like"/>
</dbReference>
<proteinExistence type="inferred from homology"/>
<name>A0A1G6IAE0_9BACT</name>
<comment type="similarity">
    <text evidence="7">Belongs to the binding-protein-dependent transport system permease family.</text>
</comment>
<dbReference type="CDD" id="cd06261">
    <property type="entry name" value="TM_PBP2"/>
    <property type="match status" value="1"/>
</dbReference>
<organism evidence="9 10">
    <name type="scientific">Geotoga petraea</name>
    <dbReference type="NCBI Taxonomy" id="28234"/>
    <lineage>
        <taxon>Bacteria</taxon>
        <taxon>Thermotogati</taxon>
        <taxon>Thermotogota</taxon>
        <taxon>Thermotogae</taxon>
        <taxon>Petrotogales</taxon>
        <taxon>Petrotogaceae</taxon>
        <taxon>Geotoga</taxon>
    </lineage>
</organism>
<evidence type="ECO:0000313" key="9">
    <source>
        <dbReference type="EMBL" id="SDC03353.1"/>
    </source>
</evidence>
<dbReference type="PANTHER" id="PTHR43386:SF1">
    <property type="entry name" value="D,D-DIPEPTIDE TRANSPORT SYSTEM PERMEASE PROTEIN DDPC-RELATED"/>
    <property type="match status" value="1"/>
</dbReference>
<dbReference type="Pfam" id="PF12911">
    <property type="entry name" value="OppC_N"/>
    <property type="match status" value="1"/>
</dbReference>
<dbReference type="PANTHER" id="PTHR43386">
    <property type="entry name" value="OLIGOPEPTIDE TRANSPORT SYSTEM PERMEASE PROTEIN APPC"/>
    <property type="match status" value="1"/>
</dbReference>
<evidence type="ECO:0000256" key="7">
    <source>
        <dbReference type="RuleBase" id="RU363032"/>
    </source>
</evidence>
<dbReference type="Pfam" id="PF00528">
    <property type="entry name" value="BPD_transp_1"/>
    <property type="match status" value="1"/>
</dbReference>
<dbReference type="STRING" id="28234.SAMN04488588_0304"/>
<evidence type="ECO:0000256" key="6">
    <source>
        <dbReference type="ARBA" id="ARBA00023136"/>
    </source>
</evidence>
<dbReference type="Gene3D" id="1.10.3720.10">
    <property type="entry name" value="MetI-like"/>
    <property type="match status" value="1"/>
</dbReference>
<accession>A0A1G6IAE0</accession>
<dbReference type="InterPro" id="IPR035906">
    <property type="entry name" value="MetI-like_sf"/>
</dbReference>
<protein>
    <submittedName>
        <fullName evidence="9">Peptide/nickel transport system permease protein</fullName>
    </submittedName>
</protein>
<dbReference type="InterPro" id="IPR025966">
    <property type="entry name" value="OppC_N"/>
</dbReference>
<dbReference type="SUPFAM" id="SSF161098">
    <property type="entry name" value="MetI-like"/>
    <property type="match status" value="1"/>
</dbReference>
<feature type="transmembrane region" description="Helical" evidence="7">
    <location>
        <begin position="276"/>
        <end position="297"/>
    </location>
</feature>
<dbReference type="EMBL" id="FMYV01000001">
    <property type="protein sequence ID" value="SDC03353.1"/>
    <property type="molecule type" value="Genomic_DNA"/>
</dbReference>
<sequence>MNKEELKRTLKKLFGNTGAIIGFILLGFFIVIAIIAPYIAPPDIPQDMDLEQANKLIEDYEPSNKEEILSAFESFQQFNLGFYMQDYPIVKEVYESLKEFDKGNISLEEAKMSLQKLTNYYIVDISLLEQIETDPNAVISDVEKVYKKYKDYNEKGKVVKEELEELRTLEGDDFLKKAKSMYNDFHDFYIDSIDFDPFIMPKESLENAPQPPSREYPFGLSNGRNIYYGVVWGTRTAFQIGFSVVAFATFVGLLVGSIAAYFGGWVDEILMRITDIFLSIPFILSAMVLTTVLGTGIDKVMIAMMTFTWMSTARLIRGNILQAKNEQYVLAARALGVPDWKIIIVHILPNTIFPVIIQATMRIGTMVITASGLSFLGLGAPQGYADWGSILSFARNWMLGGGENAFQYWYTIVFPGTAMVLFVLGWNLVGDALRDIFDPKNRM</sequence>
<dbReference type="InterPro" id="IPR050366">
    <property type="entry name" value="BP-dependent_transpt_permease"/>
</dbReference>
<keyword evidence="5 7" id="KW-1133">Transmembrane helix</keyword>
<feature type="domain" description="ABC transmembrane type-1" evidence="8">
    <location>
        <begin position="234"/>
        <end position="430"/>
    </location>
</feature>
<gene>
    <name evidence="9" type="ORF">SAMN04488588_0304</name>
</gene>
<feature type="transmembrane region" description="Helical" evidence="7">
    <location>
        <begin position="363"/>
        <end position="385"/>
    </location>
</feature>
<keyword evidence="6 7" id="KW-0472">Membrane</keyword>
<evidence type="ECO:0000256" key="1">
    <source>
        <dbReference type="ARBA" id="ARBA00004651"/>
    </source>
</evidence>
<feature type="transmembrane region" description="Helical" evidence="7">
    <location>
        <begin position="20"/>
        <end position="40"/>
    </location>
</feature>
<keyword evidence="3" id="KW-1003">Cell membrane</keyword>
<dbReference type="GO" id="GO:0055085">
    <property type="term" value="P:transmembrane transport"/>
    <property type="evidence" value="ECO:0007669"/>
    <property type="project" value="InterPro"/>
</dbReference>